<evidence type="ECO:0000313" key="2">
    <source>
        <dbReference type="EMBL" id="GGW24164.1"/>
    </source>
</evidence>
<sequence>MSQQTRPSNVTLPELAGITSTAGNKWGVRLPIPCGSEPPQSAAPVQPAKPDRAPRTDYAFDSRRPGDVVEVTSDQERHYLRSAFANWRRKLGDACPLDAVSLRDDTGRIYAIQFIARTQENKQ</sequence>
<accession>A0A918INF6</accession>
<comment type="caution">
    <text evidence="2">The sequence shown here is derived from an EMBL/GenBank/DDBJ whole genome shotgun (WGS) entry which is preliminary data.</text>
</comment>
<dbReference type="AlphaFoldDB" id="A0A918INF6"/>
<gene>
    <name evidence="2" type="ORF">GCM10011452_09540</name>
</gene>
<keyword evidence="3" id="KW-1185">Reference proteome</keyword>
<evidence type="ECO:0000256" key="1">
    <source>
        <dbReference type="SAM" id="MobiDB-lite"/>
    </source>
</evidence>
<dbReference type="RefSeq" id="WP_189632642.1">
    <property type="nucleotide sequence ID" value="NZ_BMYQ01000001.1"/>
</dbReference>
<reference evidence="2" key="1">
    <citation type="journal article" date="2014" name="Int. J. Syst. Evol. Microbiol.">
        <title>Complete genome sequence of Corynebacterium casei LMG S-19264T (=DSM 44701T), isolated from a smear-ripened cheese.</title>
        <authorList>
            <consortium name="US DOE Joint Genome Institute (JGI-PGF)"/>
            <person name="Walter F."/>
            <person name="Albersmeier A."/>
            <person name="Kalinowski J."/>
            <person name="Ruckert C."/>
        </authorList>
    </citation>
    <scope>NUCLEOTIDE SEQUENCE</scope>
    <source>
        <strain evidence="2">KCTC 23714</strain>
    </source>
</reference>
<organism evidence="2 3">
    <name type="scientific">Gemmobacter lanyuensis</name>
    <dbReference type="NCBI Taxonomy" id="1054497"/>
    <lineage>
        <taxon>Bacteria</taxon>
        <taxon>Pseudomonadati</taxon>
        <taxon>Pseudomonadota</taxon>
        <taxon>Alphaproteobacteria</taxon>
        <taxon>Rhodobacterales</taxon>
        <taxon>Paracoccaceae</taxon>
        <taxon>Gemmobacter</taxon>
    </lineage>
</organism>
<feature type="compositionally biased region" description="Basic and acidic residues" evidence="1">
    <location>
        <begin position="49"/>
        <end position="61"/>
    </location>
</feature>
<name>A0A918INF6_9RHOB</name>
<reference evidence="2" key="2">
    <citation type="submission" date="2020-09" db="EMBL/GenBank/DDBJ databases">
        <authorList>
            <person name="Sun Q."/>
            <person name="Kim S."/>
        </authorList>
    </citation>
    <scope>NUCLEOTIDE SEQUENCE</scope>
    <source>
        <strain evidence="2">KCTC 23714</strain>
    </source>
</reference>
<dbReference type="Proteomes" id="UP000628984">
    <property type="component" value="Unassembled WGS sequence"/>
</dbReference>
<protein>
    <submittedName>
        <fullName evidence="2">Uncharacterized protein</fullName>
    </submittedName>
</protein>
<feature type="region of interest" description="Disordered" evidence="1">
    <location>
        <begin position="29"/>
        <end position="61"/>
    </location>
</feature>
<dbReference type="EMBL" id="BMYQ01000001">
    <property type="protein sequence ID" value="GGW24164.1"/>
    <property type="molecule type" value="Genomic_DNA"/>
</dbReference>
<evidence type="ECO:0000313" key="3">
    <source>
        <dbReference type="Proteomes" id="UP000628984"/>
    </source>
</evidence>
<proteinExistence type="predicted"/>